<comment type="caution">
    <text evidence="4">The sequence shown here is derived from an EMBL/GenBank/DDBJ whole genome shotgun (WGS) entry which is preliminary data.</text>
</comment>
<dbReference type="PANTHER" id="PTHR10605">
    <property type="entry name" value="HEPARAN SULFATE SULFOTRANSFERASE"/>
    <property type="match status" value="1"/>
</dbReference>
<evidence type="ECO:0000313" key="4">
    <source>
        <dbReference type="EMBL" id="TKW66622.1"/>
    </source>
</evidence>
<dbReference type="InterPro" id="IPR027417">
    <property type="entry name" value="P-loop_NTPase"/>
</dbReference>
<dbReference type="EMBL" id="VAFL01000006">
    <property type="protein sequence ID" value="TKW66622.1"/>
    <property type="molecule type" value="Genomic_DNA"/>
</dbReference>
<dbReference type="SUPFAM" id="SSF52540">
    <property type="entry name" value="P-loop containing nucleoside triphosphate hydrolases"/>
    <property type="match status" value="1"/>
</dbReference>
<evidence type="ECO:0000256" key="1">
    <source>
        <dbReference type="ARBA" id="ARBA00022679"/>
    </source>
</evidence>
<gene>
    <name evidence="4" type="ORF">DI616_08985</name>
</gene>
<dbReference type="GO" id="GO:0008146">
    <property type="term" value="F:sulfotransferase activity"/>
    <property type="evidence" value="ECO:0007669"/>
    <property type="project" value="InterPro"/>
</dbReference>
<dbReference type="PANTHER" id="PTHR10605:SF56">
    <property type="entry name" value="BIFUNCTIONAL HEPARAN SULFATE N-DEACETYLASE_N-SULFOTRANSFERASE"/>
    <property type="match status" value="1"/>
</dbReference>
<keyword evidence="1 4" id="KW-0808">Transferase</keyword>
<evidence type="ECO:0000313" key="5">
    <source>
        <dbReference type="Proteomes" id="UP000315344"/>
    </source>
</evidence>
<name>A0A533I9Z0_PARDE</name>
<dbReference type="Proteomes" id="UP000315344">
    <property type="component" value="Unassembled WGS sequence"/>
</dbReference>
<evidence type="ECO:0000259" key="3">
    <source>
        <dbReference type="Pfam" id="PF00685"/>
    </source>
</evidence>
<accession>A0A533I9Z0</accession>
<protein>
    <submittedName>
        <fullName evidence="4">Sulfotransferase domain-containing protein</fullName>
    </submittedName>
</protein>
<dbReference type="Pfam" id="PF00685">
    <property type="entry name" value="Sulfotransfer_1"/>
    <property type="match status" value="1"/>
</dbReference>
<dbReference type="Gene3D" id="3.40.50.300">
    <property type="entry name" value="P-loop containing nucleotide triphosphate hydrolases"/>
    <property type="match status" value="1"/>
</dbReference>
<proteinExistence type="predicted"/>
<evidence type="ECO:0000256" key="2">
    <source>
        <dbReference type="ARBA" id="ARBA00023180"/>
    </source>
</evidence>
<sequence length="276" mass="31487">MQDHRFPDFIIAGAAKSATTWLQQSLTQSSRIQMPSHEPHFFSRRYDEGIDSYLAELGTAGPDVLLGEKSNSYLTEPAAAGRIRHHVPDVRLIFQLRNPVERAYSDYLMLLRRGSVGRDIMRHLDPQRARDERFLADGSYAKHLARFYDLFDADQILILRYEDILTSPQDQLDRFAAHLGLSDSLAPPLAGRVKDARTATVPRPLRRILAPFRPILDPVRNTLPMRKLRGLVARKETYPSFDPGLKKAVTEYYSADIDALQKLTGEDFSIWRSNQP</sequence>
<dbReference type="InterPro" id="IPR037359">
    <property type="entry name" value="NST/OST"/>
</dbReference>
<dbReference type="InterPro" id="IPR000863">
    <property type="entry name" value="Sulfotransferase_dom"/>
</dbReference>
<dbReference type="AlphaFoldDB" id="A0A533I9Z0"/>
<organism evidence="4 5">
    <name type="scientific">Paracoccus denitrificans</name>
    <dbReference type="NCBI Taxonomy" id="266"/>
    <lineage>
        <taxon>Bacteria</taxon>
        <taxon>Pseudomonadati</taxon>
        <taxon>Pseudomonadota</taxon>
        <taxon>Alphaproteobacteria</taxon>
        <taxon>Rhodobacterales</taxon>
        <taxon>Paracoccaceae</taxon>
        <taxon>Paracoccus</taxon>
    </lineage>
</organism>
<feature type="domain" description="Sulfotransferase" evidence="3">
    <location>
        <begin position="7"/>
        <end position="182"/>
    </location>
</feature>
<reference evidence="4 5" key="1">
    <citation type="journal article" date="2017" name="Nat. Commun.">
        <title>In situ click chemistry generation of cyclooxygenase-2 inhibitors.</title>
        <authorList>
            <person name="Bhardwaj A."/>
            <person name="Kaur J."/>
            <person name="Wuest M."/>
            <person name="Wuest F."/>
        </authorList>
    </citation>
    <scope>NUCLEOTIDE SEQUENCE [LARGE SCALE GENOMIC DNA]</scope>
    <source>
        <strain evidence="4">S2_012_000_R3_94</strain>
    </source>
</reference>
<keyword evidence="2" id="KW-0325">Glycoprotein</keyword>